<dbReference type="CDD" id="cd13672">
    <property type="entry name" value="PBP2_TRAP_Siap"/>
    <property type="match status" value="1"/>
</dbReference>
<proteinExistence type="inferred from homology"/>
<comment type="similarity">
    <text evidence="2">Belongs to the bacterial solute-binding protein 7 family.</text>
</comment>
<protein>
    <submittedName>
        <fullName evidence="7">Tripartite ATP-independent transporter DctP family solute receptor</fullName>
    </submittedName>
</protein>
<evidence type="ECO:0000256" key="3">
    <source>
        <dbReference type="ARBA" id="ARBA00022448"/>
    </source>
</evidence>
<sequence length="329" mass="35901">MKLDKLIKGIAVSAMAVAAATVANAAETLKFAHVYEVNHPLHIGAEQVAKEVEEKTEGRVTIKVFPASSLGKELELSEGLSLGTVDIIYTGIGFVSAFYAPIGMADYPFTMRGMEHWRAYRDSELFKEQSAKLSENMNGNVVAALSYYGSRHVTSNKPILTPADMEGLKIRVPNAPAYLMFPQATGANPTPMAFSEVYLALQQGVVDAQENPLTTIQAKKFYEVQSNINLTSHIMNSTLTLVSKMKLDKLSEGDREILLQALKDNADFVTDTIEKAEGELAGWFEEQGITVNEVDRGPFMEAVAPALMGEGLPFSKEDFEAMQALPGNK</sequence>
<dbReference type="InterPro" id="IPR004682">
    <property type="entry name" value="TRAP_DctP"/>
</dbReference>
<accession>A0A2T0RLL6</accession>
<evidence type="ECO:0000256" key="6">
    <source>
        <dbReference type="SAM" id="SignalP"/>
    </source>
</evidence>
<dbReference type="Proteomes" id="UP000239480">
    <property type="component" value="Unassembled WGS sequence"/>
</dbReference>
<dbReference type="PIRSF" id="PIRSF006470">
    <property type="entry name" value="DctB"/>
    <property type="match status" value="1"/>
</dbReference>
<dbReference type="Pfam" id="PF03480">
    <property type="entry name" value="DctP"/>
    <property type="match status" value="1"/>
</dbReference>
<name>A0A2T0RLL6_9RHOB</name>
<dbReference type="GO" id="GO:0055085">
    <property type="term" value="P:transmembrane transport"/>
    <property type="evidence" value="ECO:0007669"/>
    <property type="project" value="InterPro"/>
</dbReference>
<dbReference type="GO" id="GO:0030288">
    <property type="term" value="C:outer membrane-bounded periplasmic space"/>
    <property type="evidence" value="ECO:0007669"/>
    <property type="project" value="InterPro"/>
</dbReference>
<evidence type="ECO:0000313" key="7">
    <source>
        <dbReference type="EMBL" id="PRY22086.1"/>
    </source>
</evidence>
<comment type="subcellular location">
    <subcellularLocation>
        <location evidence="1">Periplasm</location>
    </subcellularLocation>
</comment>
<keyword evidence="4 6" id="KW-0732">Signal</keyword>
<gene>
    <name evidence="7" type="ORF">CLV78_10710</name>
</gene>
<dbReference type="NCBIfam" id="TIGR00787">
    <property type="entry name" value="dctP"/>
    <property type="match status" value="1"/>
</dbReference>
<keyword evidence="8" id="KW-1185">Reference proteome</keyword>
<evidence type="ECO:0000256" key="1">
    <source>
        <dbReference type="ARBA" id="ARBA00004418"/>
    </source>
</evidence>
<evidence type="ECO:0000256" key="5">
    <source>
        <dbReference type="ARBA" id="ARBA00022764"/>
    </source>
</evidence>
<dbReference type="PANTHER" id="PTHR33376">
    <property type="match status" value="1"/>
</dbReference>
<reference evidence="7 8" key="1">
    <citation type="submission" date="2018-03" db="EMBL/GenBank/DDBJ databases">
        <title>Genomic Encyclopedia of Archaeal and Bacterial Type Strains, Phase II (KMG-II): from individual species to whole genera.</title>
        <authorList>
            <person name="Goeker M."/>
        </authorList>
    </citation>
    <scope>NUCLEOTIDE SEQUENCE [LARGE SCALE GENOMIC DNA]</scope>
    <source>
        <strain evidence="7 8">DSM 29328</strain>
    </source>
</reference>
<dbReference type="InterPro" id="IPR018389">
    <property type="entry name" value="DctP_fam"/>
</dbReference>
<keyword evidence="5" id="KW-0574">Periplasm</keyword>
<dbReference type="Gene3D" id="3.40.190.170">
    <property type="entry name" value="Bacterial extracellular solute-binding protein, family 7"/>
    <property type="match status" value="1"/>
</dbReference>
<keyword evidence="7" id="KW-0675">Receptor</keyword>
<dbReference type="NCBIfam" id="NF037995">
    <property type="entry name" value="TRAP_S1"/>
    <property type="match status" value="1"/>
</dbReference>
<feature type="signal peptide" evidence="6">
    <location>
        <begin position="1"/>
        <end position="25"/>
    </location>
</feature>
<comment type="caution">
    <text evidence="7">The sequence shown here is derived from an EMBL/GenBank/DDBJ whole genome shotgun (WGS) entry which is preliminary data.</text>
</comment>
<evidence type="ECO:0000313" key="8">
    <source>
        <dbReference type="Proteomes" id="UP000239480"/>
    </source>
</evidence>
<evidence type="ECO:0000256" key="2">
    <source>
        <dbReference type="ARBA" id="ARBA00009023"/>
    </source>
</evidence>
<feature type="chain" id="PRO_5015587719" evidence="6">
    <location>
        <begin position="26"/>
        <end position="329"/>
    </location>
</feature>
<keyword evidence="3" id="KW-0813">Transport</keyword>
<organism evidence="7 8">
    <name type="scientific">Aliiruegeria haliotis</name>
    <dbReference type="NCBI Taxonomy" id="1280846"/>
    <lineage>
        <taxon>Bacteria</taxon>
        <taxon>Pseudomonadati</taxon>
        <taxon>Pseudomonadota</taxon>
        <taxon>Alphaproteobacteria</taxon>
        <taxon>Rhodobacterales</taxon>
        <taxon>Roseobacteraceae</taxon>
        <taxon>Aliiruegeria</taxon>
    </lineage>
</organism>
<dbReference type="EMBL" id="PVTD01000007">
    <property type="protein sequence ID" value="PRY22086.1"/>
    <property type="molecule type" value="Genomic_DNA"/>
</dbReference>
<dbReference type="PANTHER" id="PTHR33376:SF4">
    <property type="entry name" value="SIALIC ACID-BINDING PERIPLASMIC PROTEIN SIAP"/>
    <property type="match status" value="1"/>
</dbReference>
<dbReference type="AlphaFoldDB" id="A0A2T0RLL6"/>
<dbReference type="InterPro" id="IPR038404">
    <property type="entry name" value="TRAP_DctP_sf"/>
</dbReference>
<evidence type="ECO:0000256" key="4">
    <source>
        <dbReference type="ARBA" id="ARBA00022729"/>
    </source>
</evidence>
<dbReference type="RefSeq" id="WP_245925112.1">
    <property type="nucleotide sequence ID" value="NZ_PVTD01000007.1"/>
</dbReference>